<name>A0AAU9IR93_9CILI</name>
<sequence length="295" mass="34223">MEAENKLFTVEDPEDDPSPPSDFHDTELESLRQDQNESNEKAQENLENLQKLDLDVKEVINAISNEESYHTRESFGPCQSQDHEAEKLLEDLQTNIDRRDVLKQQLRLIQDRHHNEVKQWEIISDRTREEIEILLSRNQELKECIASKDSDLERLREDLNDLRLEIKEHKQQESHFKKLVQKIEEQIIVKDQTIQEQANTIEELLKKKSMKQPRTSKGSTSPLPKGPGKYQSDYILKSKLRQANKQNTSPAVTGDIYSTPERPKSPMYSSLGSKSPKLRPQPMKQDATIVLTKMG</sequence>
<dbReference type="AlphaFoldDB" id="A0AAU9IR93"/>
<evidence type="ECO:0000313" key="4">
    <source>
        <dbReference type="Proteomes" id="UP001162131"/>
    </source>
</evidence>
<keyword evidence="1" id="KW-0175">Coiled coil</keyword>
<gene>
    <name evidence="3" type="ORF">BSTOLATCC_MIC14492</name>
</gene>
<feature type="region of interest" description="Disordered" evidence="2">
    <location>
        <begin position="1"/>
        <end position="42"/>
    </location>
</feature>
<feature type="compositionally biased region" description="Basic and acidic residues" evidence="2">
    <location>
        <begin position="22"/>
        <end position="42"/>
    </location>
</feature>
<feature type="coiled-coil region" evidence="1">
    <location>
        <begin position="138"/>
        <end position="186"/>
    </location>
</feature>
<protein>
    <submittedName>
        <fullName evidence="3">Uncharacterized protein</fullName>
    </submittedName>
</protein>
<feature type="compositionally biased region" description="Polar residues" evidence="2">
    <location>
        <begin position="241"/>
        <end position="251"/>
    </location>
</feature>
<dbReference type="EMBL" id="CAJZBQ010000014">
    <property type="protein sequence ID" value="CAG9315742.1"/>
    <property type="molecule type" value="Genomic_DNA"/>
</dbReference>
<evidence type="ECO:0000313" key="3">
    <source>
        <dbReference type="EMBL" id="CAG9315742.1"/>
    </source>
</evidence>
<reference evidence="3" key="1">
    <citation type="submission" date="2021-09" db="EMBL/GenBank/DDBJ databases">
        <authorList>
            <consortium name="AG Swart"/>
            <person name="Singh M."/>
            <person name="Singh A."/>
            <person name="Seah K."/>
            <person name="Emmerich C."/>
        </authorList>
    </citation>
    <scope>NUCLEOTIDE SEQUENCE</scope>
    <source>
        <strain evidence="3">ATCC30299</strain>
    </source>
</reference>
<feature type="compositionally biased region" description="Polar residues" evidence="2">
    <location>
        <begin position="212"/>
        <end position="222"/>
    </location>
</feature>
<comment type="caution">
    <text evidence="3">The sequence shown here is derived from an EMBL/GenBank/DDBJ whole genome shotgun (WGS) entry which is preliminary data.</text>
</comment>
<keyword evidence="4" id="KW-1185">Reference proteome</keyword>
<evidence type="ECO:0000256" key="2">
    <source>
        <dbReference type="SAM" id="MobiDB-lite"/>
    </source>
</evidence>
<dbReference type="Proteomes" id="UP001162131">
    <property type="component" value="Unassembled WGS sequence"/>
</dbReference>
<evidence type="ECO:0000256" key="1">
    <source>
        <dbReference type="SAM" id="Coils"/>
    </source>
</evidence>
<feature type="region of interest" description="Disordered" evidence="2">
    <location>
        <begin position="205"/>
        <end position="295"/>
    </location>
</feature>
<organism evidence="3 4">
    <name type="scientific">Blepharisma stoltei</name>
    <dbReference type="NCBI Taxonomy" id="1481888"/>
    <lineage>
        <taxon>Eukaryota</taxon>
        <taxon>Sar</taxon>
        <taxon>Alveolata</taxon>
        <taxon>Ciliophora</taxon>
        <taxon>Postciliodesmatophora</taxon>
        <taxon>Heterotrichea</taxon>
        <taxon>Heterotrichida</taxon>
        <taxon>Blepharismidae</taxon>
        <taxon>Blepharisma</taxon>
    </lineage>
</organism>
<accession>A0AAU9IR93</accession>
<proteinExistence type="predicted"/>